<dbReference type="AlphaFoldDB" id="X7Z937"/>
<gene>
    <name evidence="1" type="ORF">I553_1002</name>
</gene>
<protein>
    <submittedName>
        <fullName evidence="1">Uncharacterized protein</fullName>
    </submittedName>
</protein>
<comment type="caution">
    <text evidence="1">The sequence shown here is derived from an EMBL/GenBank/DDBJ whole genome shotgun (WGS) entry which is preliminary data.</text>
</comment>
<organism evidence="1">
    <name type="scientific">Mycobacterium xenopi 4042</name>
    <dbReference type="NCBI Taxonomy" id="1299334"/>
    <lineage>
        <taxon>Bacteria</taxon>
        <taxon>Bacillati</taxon>
        <taxon>Actinomycetota</taxon>
        <taxon>Actinomycetes</taxon>
        <taxon>Mycobacteriales</taxon>
        <taxon>Mycobacteriaceae</taxon>
        <taxon>Mycobacterium</taxon>
    </lineage>
</organism>
<name>X7Z937_MYCXE</name>
<accession>X7Z937</accession>
<proteinExistence type="predicted"/>
<dbReference type="PATRIC" id="fig|1299334.3.peg.8271"/>
<evidence type="ECO:0000313" key="1">
    <source>
        <dbReference type="EMBL" id="EUA16027.1"/>
    </source>
</evidence>
<sequence length="57" mass="6124">MAAEPATPSDLADAVRSLANSYEEAGIRTLNYEPNSALDALRHDIDTDIGKIDGFCK</sequence>
<dbReference type="EMBL" id="JAOB01000080">
    <property type="protein sequence ID" value="EUA16027.1"/>
    <property type="molecule type" value="Genomic_DNA"/>
</dbReference>
<reference evidence="1" key="1">
    <citation type="submission" date="2014-01" db="EMBL/GenBank/DDBJ databases">
        <authorList>
            <person name="Brown-Elliot B."/>
            <person name="Wallace R."/>
            <person name="Lenaerts A."/>
            <person name="Ordway D."/>
            <person name="DeGroote M.A."/>
            <person name="Parker T."/>
            <person name="Sizemore C."/>
            <person name="Tallon L.J."/>
            <person name="Sadzewicz L.K."/>
            <person name="Sengamalay N."/>
            <person name="Fraser C.M."/>
            <person name="Hine E."/>
            <person name="Shefchek K.A."/>
            <person name="Das S.P."/>
            <person name="Tettelin H."/>
        </authorList>
    </citation>
    <scope>NUCLEOTIDE SEQUENCE [LARGE SCALE GENOMIC DNA]</scope>
    <source>
        <strain evidence="1">4042</strain>
    </source>
</reference>